<evidence type="ECO:0000313" key="2">
    <source>
        <dbReference type="EMBL" id="KAJ6998951.1"/>
    </source>
</evidence>
<evidence type="ECO:0000313" key="3">
    <source>
        <dbReference type="Proteomes" id="UP001164929"/>
    </source>
</evidence>
<protein>
    <submittedName>
        <fullName evidence="1">Uncharacterized protein</fullName>
    </submittedName>
</protein>
<gene>
    <name evidence="1" type="ORF">NC653_014930</name>
    <name evidence="2" type="ORF">NC653_014945</name>
</gene>
<dbReference type="AlphaFoldDB" id="A0AAD6W5K8"/>
<reference evidence="1" key="1">
    <citation type="journal article" date="2023" name="Mol. Ecol. Resour.">
        <title>Chromosome-level genome assembly of a triploid poplar Populus alba 'Berolinensis'.</title>
        <authorList>
            <person name="Chen S."/>
            <person name="Yu Y."/>
            <person name="Wang X."/>
            <person name="Wang S."/>
            <person name="Zhang T."/>
            <person name="Zhou Y."/>
            <person name="He R."/>
            <person name="Meng N."/>
            <person name="Wang Y."/>
            <person name="Liu W."/>
            <person name="Liu Z."/>
            <person name="Liu J."/>
            <person name="Guo Q."/>
            <person name="Huang H."/>
            <person name="Sederoff R.R."/>
            <person name="Wang G."/>
            <person name="Qu G."/>
            <person name="Chen S."/>
        </authorList>
    </citation>
    <scope>NUCLEOTIDE SEQUENCE</scope>
    <source>
        <strain evidence="1">SC-2020</strain>
    </source>
</reference>
<sequence>MQISIRLKLEITKIATTIISELIIINQCQDFSKAITQDMLRPLTIHKDLNMAMAMIPTAITLHGFRASLHG</sequence>
<accession>A0AAD6W5K8</accession>
<dbReference type="EMBL" id="JAQIZT010000005">
    <property type="protein sequence ID" value="KAJ6998929.1"/>
    <property type="molecule type" value="Genomic_DNA"/>
</dbReference>
<proteinExistence type="predicted"/>
<dbReference type="EMBL" id="JAQIZT010000005">
    <property type="protein sequence ID" value="KAJ6998951.1"/>
    <property type="molecule type" value="Genomic_DNA"/>
</dbReference>
<comment type="caution">
    <text evidence="1">The sequence shown here is derived from an EMBL/GenBank/DDBJ whole genome shotgun (WGS) entry which is preliminary data.</text>
</comment>
<evidence type="ECO:0000313" key="1">
    <source>
        <dbReference type="EMBL" id="KAJ6998929.1"/>
    </source>
</evidence>
<keyword evidence="3" id="KW-1185">Reference proteome</keyword>
<organism evidence="1 3">
    <name type="scientific">Populus alba x Populus x berolinensis</name>
    <dbReference type="NCBI Taxonomy" id="444605"/>
    <lineage>
        <taxon>Eukaryota</taxon>
        <taxon>Viridiplantae</taxon>
        <taxon>Streptophyta</taxon>
        <taxon>Embryophyta</taxon>
        <taxon>Tracheophyta</taxon>
        <taxon>Spermatophyta</taxon>
        <taxon>Magnoliopsida</taxon>
        <taxon>eudicotyledons</taxon>
        <taxon>Gunneridae</taxon>
        <taxon>Pentapetalae</taxon>
        <taxon>rosids</taxon>
        <taxon>fabids</taxon>
        <taxon>Malpighiales</taxon>
        <taxon>Salicaceae</taxon>
        <taxon>Saliceae</taxon>
        <taxon>Populus</taxon>
    </lineage>
</organism>
<name>A0AAD6W5K8_9ROSI</name>
<dbReference type="Proteomes" id="UP001164929">
    <property type="component" value="Chromosome 5"/>
</dbReference>